<dbReference type="InterPro" id="IPR000073">
    <property type="entry name" value="AB_hydrolase_1"/>
</dbReference>
<reference evidence="4" key="1">
    <citation type="submission" date="2022-10" db="EMBL/GenBank/DDBJ databases">
        <title>Determination and structural analysis of whole genome sequence of Sarocladium strictum F4-1.</title>
        <authorList>
            <person name="Hu L."/>
            <person name="Jiang Y."/>
        </authorList>
    </citation>
    <scope>NUCLEOTIDE SEQUENCE</scope>
    <source>
        <strain evidence="4">F4-1</strain>
    </source>
</reference>
<dbReference type="Proteomes" id="UP001175261">
    <property type="component" value="Unassembled WGS sequence"/>
</dbReference>
<evidence type="ECO:0000256" key="2">
    <source>
        <dbReference type="ARBA" id="ARBA00038334"/>
    </source>
</evidence>
<keyword evidence="5" id="KW-1185">Reference proteome</keyword>
<dbReference type="AlphaFoldDB" id="A0AA39L980"/>
<dbReference type="SUPFAM" id="SSF53474">
    <property type="entry name" value="alpha/beta-Hydrolases"/>
    <property type="match status" value="1"/>
</dbReference>
<evidence type="ECO:0000313" key="5">
    <source>
        <dbReference type="Proteomes" id="UP001175261"/>
    </source>
</evidence>
<dbReference type="GO" id="GO:0016787">
    <property type="term" value="F:hydrolase activity"/>
    <property type="evidence" value="ECO:0007669"/>
    <property type="project" value="UniProtKB-KW"/>
</dbReference>
<accession>A0AA39L980</accession>
<keyword evidence="1" id="KW-0378">Hydrolase</keyword>
<dbReference type="EMBL" id="JAPDFR010000003">
    <property type="protein sequence ID" value="KAK0388743.1"/>
    <property type="molecule type" value="Genomic_DNA"/>
</dbReference>
<dbReference type="PANTHER" id="PTHR43329">
    <property type="entry name" value="EPOXIDE HYDROLASE"/>
    <property type="match status" value="1"/>
</dbReference>
<dbReference type="Gene3D" id="3.40.50.1820">
    <property type="entry name" value="alpha/beta hydrolase"/>
    <property type="match status" value="1"/>
</dbReference>
<evidence type="ECO:0000313" key="4">
    <source>
        <dbReference type="EMBL" id="KAK0388743.1"/>
    </source>
</evidence>
<comment type="similarity">
    <text evidence="2">Belongs to the AB hydrolase superfamily. Epoxide hydrolase family.</text>
</comment>
<organism evidence="4 5">
    <name type="scientific">Sarocladium strictum</name>
    <name type="common">Black bundle disease fungus</name>
    <name type="synonym">Acremonium strictum</name>
    <dbReference type="NCBI Taxonomy" id="5046"/>
    <lineage>
        <taxon>Eukaryota</taxon>
        <taxon>Fungi</taxon>
        <taxon>Dikarya</taxon>
        <taxon>Ascomycota</taxon>
        <taxon>Pezizomycotina</taxon>
        <taxon>Sordariomycetes</taxon>
        <taxon>Hypocreomycetidae</taxon>
        <taxon>Hypocreales</taxon>
        <taxon>Sarocladiaceae</taxon>
        <taxon>Sarocladium</taxon>
    </lineage>
</organism>
<evidence type="ECO:0000256" key="1">
    <source>
        <dbReference type="ARBA" id="ARBA00022801"/>
    </source>
</evidence>
<dbReference type="PRINTS" id="PR00412">
    <property type="entry name" value="EPOXHYDRLASE"/>
</dbReference>
<protein>
    <recommendedName>
        <fullName evidence="3">AB hydrolase-1 domain-containing protein</fullName>
    </recommendedName>
</protein>
<dbReference type="Pfam" id="PF00561">
    <property type="entry name" value="Abhydrolase_1"/>
    <property type="match status" value="1"/>
</dbReference>
<sequence length="303" mass="34410">MFNGFEPFAVTTQTNPNIVIHGLKRDNPATRLPPLLLLHGFPQSHHIWHRVVQDPEILDKFTIFVLDLRGYGESSKPAHVSAYAKSAMARDCAVVMEQFGHVKFFVCAHDRGARVTHKLCVDYPDRVQRAILLDICPTLAMYTKTDFDFAKAYFHWFFLIQEAPLPETLISGKPREFAQLFMGGRQPDGLDIFDKSCFDYYVSVLSRPEAVQAMCQDYRASSTLDLEEAKQDLASDRRIRCPLMVLWGKNGVIEKSFDALEEWRAVMADGAVLNGYPVEDCGHYIPEQSPGKVTQAILDFFNQ</sequence>
<proteinExistence type="inferred from homology"/>
<feature type="domain" description="AB hydrolase-1" evidence="3">
    <location>
        <begin position="33"/>
        <end position="160"/>
    </location>
</feature>
<evidence type="ECO:0000259" key="3">
    <source>
        <dbReference type="Pfam" id="PF00561"/>
    </source>
</evidence>
<comment type="caution">
    <text evidence="4">The sequence shown here is derived from an EMBL/GenBank/DDBJ whole genome shotgun (WGS) entry which is preliminary data.</text>
</comment>
<gene>
    <name evidence="4" type="ORF">NLU13_4986</name>
</gene>
<dbReference type="InterPro" id="IPR029058">
    <property type="entry name" value="AB_hydrolase_fold"/>
</dbReference>
<dbReference type="InterPro" id="IPR000639">
    <property type="entry name" value="Epox_hydrolase-like"/>
</dbReference>
<name>A0AA39L980_SARSR</name>